<dbReference type="AlphaFoldDB" id="A0A285F5C6"/>
<dbReference type="STRING" id="1413210.U472_10230"/>
<evidence type="ECO:0000313" key="2">
    <source>
        <dbReference type="EMBL" id="SNY05586.1"/>
    </source>
</evidence>
<keyword evidence="1" id="KW-1133">Transmembrane helix</keyword>
<protein>
    <submittedName>
        <fullName evidence="2">Prepilin-type N-terminal cleavage/methylation domain-containing protein</fullName>
    </submittedName>
</protein>
<sequence length="156" mass="17921">MFKQFQGEAGFTLIELMIVISVIAILLAMIIPNGAKVQEKSELTVVKKQLKNLRSFNEVLKIEYKNYPSYGGSSYLLPDALQEYLSLEDNNYKYLSDGRWDTNNFDGEFKEFGEKADVFGATKYIIWYDNKLGGRYYYVDSSNYEIQSSAEKPSLP</sequence>
<dbReference type="NCBIfam" id="TIGR02532">
    <property type="entry name" value="IV_pilin_GFxxxE"/>
    <property type="match status" value="1"/>
</dbReference>
<feature type="transmembrane region" description="Helical" evidence="1">
    <location>
        <begin position="12"/>
        <end position="31"/>
    </location>
</feature>
<dbReference type="InterPro" id="IPR045584">
    <property type="entry name" value="Pilin-like"/>
</dbReference>
<dbReference type="Gene3D" id="3.30.700.10">
    <property type="entry name" value="Glycoprotein, Type 4 Pilin"/>
    <property type="match status" value="1"/>
</dbReference>
<dbReference type="RefSeq" id="WP_097016139.1">
    <property type="nucleotide sequence ID" value="NZ_OBDZ01000001.1"/>
</dbReference>
<accession>A0A285F5C6</accession>
<keyword evidence="3" id="KW-1185">Reference proteome</keyword>
<name>A0A285F5C6_9FIRM</name>
<dbReference type="OrthoDB" id="2111989at2"/>
<dbReference type="EMBL" id="OBDZ01000001">
    <property type="protein sequence ID" value="SNY05586.1"/>
    <property type="molecule type" value="Genomic_DNA"/>
</dbReference>
<proteinExistence type="predicted"/>
<reference evidence="3" key="1">
    <citation type="submission" date="2017-09" db="EMBL/GenBank/DDBJ databases">
        <authorList>
            <person name="Varghese N."/>
            <person name="Submissions S."/>
        </authorList>
    </citation>
    <scope>NUCLEOTIDE SEQUENCE [LARGE SCALE GENOMIC DNA]</scope>
    <source>
        <strain evidence="3">MSL47</strain>
    </source>
</reference>
<dbReference type="Proteomes" id="UP000219573">
    <property type="component" value="Unassembled WGS sequence"/>
</dbReference>
<organism evidence="2 3">
    <name type="scientific">Orenia metallireducens</name>
    <dbReference type="NCBI Taxonomy" id="1413210"/>
    <lineage>
        <taxon>Bacteria</taxon>
        <taxon>Bacillati</taxon>
        <taxon>Bacillota</taxon>
        <taxon>Clostridia</taxon>
        <taxon>Halanaerobiales</taxon>
        <taxon>Halobacteroidaceae</taxon>
        <taxon>Orenia</taxon>
    </lineage>
</organism>
<dbReference type="Pfam" id="PF07963">
    <property type="entry name" value="N_methyl"/>
    <property type="match status" value="1"/>
</dbReference>
<evidence type="ECO:0000256" key="1">
    <source>
        <dbReference type="SAM" id="Phobius"/>
    </source>
</evidence>
<keyword evidence="1" id="KW-0472">Membrane</keyword>
<evidence type="ECO:0000313" key="3">
    <source>
        <dbReference type="Proteomes" id="UP000219573"/>
    </source>
</evidence>
<dbReference type="SUPFAM" id="SSF54523">
    <property type="entry name" value="Pili subunits"/>
    <property type="match status" value="1"/>
</dbReference>
<dbReference type="PROSITE" id="PS00409">
    <property type="entry name" value="PROKAR_NTER_METHYL"/>
    <property type="match status" value="1"/>
</dbReference>
<keyword evidence="1" id="KW-0812">Transmembrane</keyword>
<dbReference type="InterPro" id="IPR012902">
    <property type="entry name" value="N_methyl_site"/>
</dbReference>
<gene>
    <name evidence="2" type="ORF">SAMN06265827_10192</name>
</gene>